<evidence type="ECO:0000256" key="6">
    <source>
        <dbReference type="ARBA" id="ARBA00023136"/>
    </source>
</evidence>
<evidence type="ECO:0000256" key="4">
    <source>
        <dbReference type="ARBA" id="ARBA00022452"/>
    </source>
</evidence>
<evidence type="ECO:0000256" key="8">
    <source>
        <dbReference type="SAM" id="SignalP"/>
    </source>
</evidence>
<dbReference type="Proteomes" id="UP000188181">
    <property type="component" value="Chromosome"/>
</dbReference>
<dbReference type="Pfam" id="PF02321">
    <property type="entry name" value="OEP"/>
    <property type="match status" value="2"/>
</dbReference>
<comment type="subcellular location">
    <subcellularLocation>
        <location evidence="1">Cell outer membrane</location>
    </subcellularLocation>
</comment>
<dbReference type="GO" id="GO:0015288">
    <property type="term" value="F:porin activity"/>
    <property type="evidence" value="ECO:0007669"/>
    <property type="project" value="TreeGrafter"/>
</dbReference>
<dbReference type="InterPro" id="IPR051906">
    <property type="entry name" value="TolC-like"/>
</dbReference>
<dbReference type="Gene3D" id="1.20.1600.10">
    <property type="entry name" value="Outer membrane efflux proteins (OEP)"/>
    <property type="match status" value="1"/>
</dbReference>
<dbReference type="PANTHER" id="PTHR30026:SF20">
    <property type="entry name" value="OUTER MEMBRANE PROTEIN TOLC"/>
    <property type="match status" value="1"/>
</dbReference>
<proteinExistence type="inferred from homology"/>
<keyword evidence="6" id="KW-0472">Membrane</keyword>
<evidence type="ECO:0000313" key="9">
    <source>
        <dbReference type="EMBL" id="AQQ72209.1"/>
    </source>
</evidence>
<evidence type="ECO:0000313" key="10">
    <source>
        <dbReference type="Proteomes" id="UP000188181"/>
    </source>
</evidence>
<feature type="chain" id="PRO_5013088967" evidence="8">
    <location>
        <begin position="21"/>
        <end position="483"/>
    </location>
</feature>
<evidence type="ECO:0000256" key="1">
    <source>
        <dbReference type="ARBA" id="ARBA00004442"/>
    </source>
</evidence>
<organism evidence="9 10">
    <name type="scientific">Limihaloglobus sulfuriphilus</name>
    <dbReference type="NCBI Taxonomy" id="1851148"/>
    <lineage>
        <taxon>Bacteria</taxon>
        <taxon>Pseudomonadati</taxon>
        <taxon>Planctomycetota</taxon>
        <taxon>Phycisphaerae</taxon>
        <taxon>Sedimentisphaerales</taxon>
        <taxon>Sedimentisphaeraceae</taxon>
        <taxon>Limihaloglobus</taxon>
    </lineage>
</organism>
<dbReference type="PROSITE" id="PS51257">
    <property type="entry name" value="PROKAR_LIPOPROTEIN"/>
    <property type="match status" value="1"/>
</dbReference>
<dbReference type="GO" id="GO:0009279">
    <property type="term" value="C:cell outer membrane"/>
    <property type="evidence" value="ECO:0007669"/>
    <property type="project" value="UniProtKB-SubCell"/>
</dbReference>
<sequence length="483" mass="53125" precursor="true">MNVKRNTSVIFIVSAVFALAAGCTERHYERSPSINQYMPPSVPVSLEGAAEKPEQANTAAADKDLTLDACIRIAQAQNPLLQASREGLAAANYAVQGAKSGYYPHVNLAADYRRFQSHAFLPGGLGGAAGPQTSVIGPTNDYSGGLSAQWLLFDSGRRRAQLASAKANANASKYELETVEQDITLMVQQAYYSLLSAYEALKIARENQTRAQDHLSLAQQRKDVGVAVEADVLRMRVEVAERRLSVVRAENLVRIGKGNLNTAMGLPPELELEIVDALPRIIPPETVDLNESFKSAMMQRSELKAALHRITGSQSDVAAAKSDFGPVLRAIGSYGLRDSEFWPHDKDWSAGIGVELPLFTGFERSSQLNRLRRELAREEALIRRLIITIRQEIWTSYSHFTEAFEEMKASQTLVKDARESMRLARERYQVGKSTATDLLDSQTALSRAESVLVEAQWNYHIAKAAFERSKGFAYNSDSAAAGD</sequence>
<dbReference type="InterPro" id="IPR028351">
    <property type="entry name" value="CyaE"/>
</dbReference>
<dbReference type="GO" id="GO:1990281">
    <property type="term" value="C:efflux pump complex"/>
    <property type="evidence" value="ECO:0007669"/>
    <property type="project" value="TreeGrafter"/>
</dbReference>
<evidence type="ECO:0000256" key="5">
    <source>
        <dbReference type="ARBA" id="ARBA00022692"/>
    </source>
</evidence>
<name>A0A1Q2MHT1_9BACT</name>
<dbReference type="PIRSF" id="PIRSF001892">
    <property type="entry name" value="CyaE"/>
    <property type="match status" value="1"/>
</dbReference>
<dbReference type="STRING" id="1851148.SMSP2_02590"/>
<keyword evidence="3" id="KW-0813">Transport</keyword>
<protein>
    <submittedName>
        <fullName evidence="9">Outer membrane efflux protein BepC</fullName>
    </submittedName>
</protein>
<feature type="signal peptide" evidence="8">
    <location>
        <begin position="1"/>
        <end position="20"/>
    </location>
</feature>
<keyword evidence="8" id="KW-0732">Signal</keyword>
<dbReference type="EMBL" id="CP019646">
    <property type="protein sequence ID" value="AQQ72209.1"/>
    <property type="molecule type" value="Genomic_DNA"/>
</dbReference>
<dbReference type="GO" id="GO:0015562">
    <property type="term" value="F:efflux transmembrane transporter activity"/>
    <property type="evidence" value="ECO:0007669"/>
    <property type="project" value="InterPro"/>
</dbReference>
<dbReference type="PANTHER" id="PTHR30026">
    <property type="entry name" value="OUTER MEMBRANE PROTEIN TOLC"/>
    <property type="match status" value="1"/>
</dbReference>
<dbReference type="RefSeq" id="WP_186804716.1">
    <property type="nucleotide sequence ID" value="NZ_CP019646.1"/>
</dbReference>
<reference evidence="10" key="1">
    <citation type="submission" date="2017-02" db="EMBL/GenBank/DDBJ databases">
        <title>Comparative genomics and description of representatives of a novel lineage of planctomycetes thriving in anoxic sediments.</title>
        <authorList>
            <person name="Spring S."/>
            <person name="Bunk B."/>
            <person name="Sproer C."/>
        </authorList>
    </citation>
    <scope>NUCLEOTIDE SEQUENCE [LARGE SCALE GENOMIC DNA]</scope>
    <source>
        <strain evidence="10">SM-Chi-D1</strain>
    </source>
</reference>
<keyword evidence="5" id="KW-0812">Transmembrane</keyword>
<keyword evidence="4" id="KW-1134">Transmembrane beta strand</keyword>
<evidence type="ECO:0000256" key="3">
    <source>
        <dbReference type="ARBA" id="ARBA00022448"/>
    </source>
</evidence>
<keyword evidence="10" id="KW-1185">Reference proteome</keyword>
<dbReference type="AlphaFoldDB" id="A0A1Q2MHT1"/>
<dbReference type="KEGG" id="pbas:SMSP2_02590"/>
<gene>
    <name evidence="9" type="primary">bepC</name>
    <name evidence="9" type="ORF">SMSP2_02590</name>
</gene>
<dbReference type="InterPro" id="IPR003423">
    <property type="entry name" value="OMP_efflux"/>
</dbReference>
<dbReference type="SUPFAM" id="SSF56954">
    <property type="entry name" value="Outer membrane efflux proteins (OEP)"/>
    <property type="match status" value="1"/>
</dbReference>
<evidence type="ECO:0000256" key="7">
    <source>
        <dbReference type="ARBA" id="ARBA00023237"/>
    </source>
</evidence>
<accession>A0A1Q2MHT1</accession>
<comment type="similarity">
    <text evidence="2">Belongs to the outer membrane factor (OMF) (TC 1.B.17) family.</text>
</comment>
<keyword evidence="7" id="KW-0998">Cell outer membrane</keyword>
<evidence type="ECO:0000256" key="2">
    <source>
        <dbReference type="ARBA" id="ARBA00007613"/>
    </source>
</evidence>